<proteinExistence type="predicted"/>
<evidence type="ECO:0000259" key="3">
    <source>
        <dbReference type="Pfam" id="PF00534"/>
    </source>
</evidence>
<dbReference type="Pfam" id="PF13439">
    <property type="entry name" value="Glyco_transf_4"/>
    <property type="match status" value="1"/>
</dbReference>
<evidence type="ECO:0000313" key="6">
    <source>
        <dbReference type="Proteomes" id="UP001224674"/>
    </source>
</evidence>
<name>A0AAJ6AK02_9MICC</name>
<evidence type="ECO:0000256" key="1">
    <source>
        <dbReference type="ARBA" id="ARBA00022676"/>
    </source>
</evidence>
<dbReference type="PANTHER" id="PTHR46401">
    <property type="entry name" value="GLYCOSYLTRANSFERASE WBBK-RELATED"/>
    <property type="match status" value="1"/>
</dbReference>
<evidence type="ECO:0000313" key="5">
    <source>
        <dbReference type="EMBL" id="WGH94132.1"/>
    </source>
</evidence>
<dbReference type="Gene3D" id="3.40.50.2000">
    <property type="entry name" value="Glycogen Phosphorylase B"/>
    <property type="match status" value="2"/>
</dbReference>
<dbReference type="RefSeq" id="WP_279675274.1">
    <property type="nucleotide sequence ID" value="NZ_CP122566.1"/>
</dbReference>
<dbReference type="Proteomes" id="UP001224674">
    <property type="component" value="Chromosome"/>
</dbReference>
<dbReference type="EMBL" id="CP122566">
    <property type="protein sequence ID" value="WGH94132.1"/>
    <property type="molecule type" value="Genomic_DNA"/>
</dbReference>
<keyword evidence="6" id="KW-1185">Reference proteome</keyword>
<organism evidence="5 6">
    <name type="scientific">Auritidibacter ignavus</name>
    <dbReference type="NCBI Taxonomy" id="678932"/>
    <lineage>
        <taxon>Bacteria</taxon>
        <taxon>Bacillati</taxon>
        <taxon>Actinomycetota</taxon>
        <taxon>Actinomycetes</taxon>
        <taxon>Micrococcales</taxon>
        <taxon>Micrococcaceae</taxon>
        <taxon>Auritidibacter</taxon>
    </lineage>
</organism>
<dbReference type="InterPro" id="IPR001296">
    <property type="entry name" value="Glyco_trans_1"/>
</dbReference>
<dbReference type="GO" id="GO:0009103">
    <property type="term" value="P:lipopolysaccharide biosynthetic process"/>
    <property type="evidence" value="ECO:0007669"/>
    <property type="project" value="TreeGrafter"/>
</dbReference>
<dbReference type="InterPro" id="IPR028098">
    <property type="entry name" value="Glyco_trans_4-like_N"/>
</dbReference>
<reference evidence="5 6" key="1">
    <citation type="submission" date="2023-03" db="EMBL/GenBank/DDBJ databases">
        <title>Complete genome sequences of several Auritidibacter ignavus strains isolated from ear infections.</title>
        <authorList>
            <person name="Baehr T."/>
            <person name="Baumhoegger A.M."/>
        </authorList>
    </citation>
    <scope>NUCLEOTIDE SEQUENCE [LARGE SCALE GENOMIC DNA]</scope>
    <source>
        <strain evidence="5 6">BABAE-6</strain>
    </source>
</reference>
<protein>
    <submittedName>
        <fullName evidence="5">Glycosyltransferase family 1 protein</fullName>
    </submittedName>
</protein>
<evidence type="ECO:0000259" key="4">
    <source>
        <dbReference type="Pfam" id="PF13439"/>
    </source>
</evidence>
<gene>
    <name evidence="5" type="ORF">QDX21_04900</name>
</gene>
<keyword evidence="1" id="KW-0328">Glycosyltransferase</keyword>
<dbReference type="AlphaFoldDB" id="A0AAJ6AK02"/>
<dbReference type="CDD" id="cd03809">
    <property type="entry name" value="GT4_MtfB-like"/>
    <property type="match status" value="1"/>
</dbReference>
<keyword evidence="2" id="KW-0808">Transferase</keyword>
<dbReference type="SUPFAM" id="SSF53756">
    <property type="entry name" value="UDP-Glycosyltransferase/glycogen phosphorylase"/>
    <property type="match status" value="1"/>
</dbReference>
<dbReference type="GO" id="GO:0016757">
    <property type="term" value="F:glycosyltransferase activity"/>
    <property type="evidence" value="ECO:0007669"/>
    <property type="project" value="UniProtKB-KW"/>
</dbReference>
<sequence length="374" mass="42437">MTTTLRLVMDARYTRTDFHDGISRYGSSLIEAVAAQHPVSMLISDTAQLKLLPDNVPWELMPAPTSPAEPFIARRINALEPDVVFSPMQTMGSWGRNYGLILTLHDLIYYQHRTPPHDLPAPVRGLWRLYHLAYWPQRLVLNRADAVATVSRTTQRLMRKHRLTTRPITVISNAAHEVSQPRDPHQQPDKSLVYMGSFMDYKNVNDLVRVMAELPEYRLHLLSKISPQREEDLATVAAEAGVGSEQVILHHGTSEEEYHQLLRTATALVTLSRTEGFGLPLAEAMEEGTPVIVSDIEIFRDIAGEGPHAHFIDLEDSDWLSDFAQAAITLNQPEHFARASIAAREQSQCYRWEDSARRLIDLAYRVHDQRRRGA</sequence>
<feature type="domain" description="Glycosyltransferase subfamily 4-like N-terminal" evidence="4">
    <location>
        <begin position="21"/>
        <end position="174"/>
    </location>
</feature>
<evidence type="ECO:0000256" key="2">
    <source>
        <dbReference type="ARBA" id="ARBA00022679"/>
    </source>
</evidence>
<dbReference type="Pfam" id="PF00534">
    <property type="entry name" value="Glycos_transf_1"/>
    <property type="match status" value="1"/>
</dbReference>
<dbReference type="PANTHER" id="PTHR46401:SF2">
    <property type="entry name" value="GLYCOSYLTRANSFERASE WBBK-RELATED"/>
    <property type="match status" value="1"/>
</dbReference>
<accession>A0AAJ6AK02</accession>
<feature type="domain" description="Glycosyl transferase family 1" evidence="3">
    <location>
        <begin position="185"/>
        <end position="330"/>
    </location>
</feature>